<evidence type="ECO:0000259" key="3">
    <source>
        <dbReference type="Pfam" id="PF08626"/>
    </source>
</evidence>
<dbReference type="InterPro" id="IPR058563">
    <property type="entry name" value="Trs120_TRAPPC9_N"/>
</dbReference>
<dbReference type="PANTHER" id="PTHR21512:SF5">
    <property type="entry name" value="TRAFFICKING PROTEIN PARTICLE COMPLEX SUBUNIT 9"/>
    <property type="match status" value="1"/>
</dbReference>
<dbReference type="InterPro" id="IPR058565">
    <property type="entry name" value="Ig_TRAPPC9_Trs120_1st"/>
</dbReference>
<evidence type="ECO:0000256" key="2">
    <source>
        <dbReference type="SAM" id="MobiDB-lite"/>
    </source>
</evidence>
<evidence type="ECO:0000313" key="5">
    <source>
        <dbReference type="Proteomes" id="UP000887566"/>
    </source>
</evidence>
<dbReference type="Pfam" id="PF08626">
    <property type="entry name" value="TRAPPC9-Trs120"/>
    <property type="match status" value="1"/>
</dbReference>
<name>A0A914VAP1_9BILA</name>
<sequence>MESCVPSVGDHCRILILVRQCGTKATKNFKRILERLNRVEALTVSENPKRVVIPHFITNVRHELSVWGEFQAHRRILGVIGIAFASCSASTSSTSSSPDEAADEKSTASRHASTSSYTASDIELIAEQYEALKAQWKPTVLDSRCAVFGDSANAVKCFAERELLAYDRLEESDDFEMGVRELVKSIYWVVEGKRLDLSFEKLDTPPCPLVPEEEKYRIGVENKASKNYRRKCVGRLRKQVADYTLMTGLPSLALEAYLAAIELLKASNDLLWLAGAYEGWACAAMATKYGEARGDRRPSFPRVATMTGRQMTSSPTSPFFSGHIRHRSDGQQAMVAPSSNDSPNTRTTIQYLEIMDKFRLAIEHYERFSFAAFVEYECVVKASSVLKLEHHFFEMELFIREHVGKYLDDNFAIFDHVVKSQICLNSATIFKEVGFKRKEAFFSRLAVLFRLHIGVDDGRQRAENDYKLVYPVLYKALAGYGIPESAKDVPTGSRKGPALVQIRALHEVYVSALRASYAEAAVRHLCFLLQAYLDDLEPSFAQQLCNELVHLCEKRGLHLAYQHIPLPCGIILPPLPMSRFPLMFSFKVLPLSPHLAPVVVRPRDTSQDIFIYTPFQRQNKESVRWVVDCACGVAVNVRNSLPFELRITNLSLQTDGVAFESVPVRLDLPPASSEVVNIKLLGVPRASGKVSITGYTCEVMFVKNVCKLKDLPWFNESLTASFDVDVVPPLPVLELHTALQRAPVTEDEHDASAETTIYSGQSFDHSIRLINSSRELPISGIDLELIQPKVCGGPALLELMDTSTLKETLNPGETRELRFRIFGIDPMTNADDNVREGGGGDGKRTIDHQPEKIPYTGRLLTTEFLFRYRSAVDSTTGDVYERTARLPLAVAIMPAVTVADWHVLPGDGPKTRYVVLDVTNSTDAEAELRYSNGRLISVQPREVCRVPLLCPCSEEVASTEFALAEERRSLVMQGQEIDRLRRTLELHVAEHLDIRWTIPSLKLEGLVPVGPLLSSVSLLKQLVLPALSIGVSVNDKPYQGQEEITLGIGELVSVRVELLNSLKDGHVFRGTLSLRCFQEMQNGRPALDRMEHLIMCGATKQPFEVAGSRMVDDSSVDSRGSNDYVPTATLLRESPAVSYRFGVAFRFEGSYKVRPVLLNGRDDKIAAVNDESFVPTLSFNVVTKV</sequence>
<dbReference type="InterPro" id="IPR013935">
    <property type="entry name" value="Trs120_TRAPPC9"/>
</dbReference>
<dbReference type="PANTHER" id="PTHR21512">
    <property type="entry name" value="TRAFFICKING PROTEIN PARTICLE COMPLEX SUBUNIT 9"/>
    <property type="match status" value="1"/>
</dbReference>
<dbReference type="GO" id="GO:0005802">
    <property type="term" value="C:trans-Golgi network"/>
    <property type="evidence" value="ECO:0007669"/>
    <property type="project" value="TreeGrafter"/>
</dbReference>
<dbReference type="WBParaSite" id="PSAMB.scaffold172size69389.g2867.t1">
    <property type="protein sequence ID" value="PSAMB.scaffold172size69389.g2867.t1"/>
    <property type="gene ID" value="PSAMB.scaffold172size69389.g2867"/>
</dbReference>
<comment type="similarity">
    <text evidence="1">Belongs to the NIBP family.</text>
</comment>
<evidence type="ECO:0000259" key="4">
    <source>
        <dbReference type="Pfam" id="PF26254"/>
    </source>
</evidence>
<organism evidence="5 6">
    <name type="scientific">Plectus sambesii</name>
    <dbReference type="NCBI Taxonomy" id="2011161"/>
    <lineage>
        <taxon>Eukaryota</taxon>
        <taxon>Metazoa</taxon>
        <taxon>Ecdysozoa</taxon>
        <taxon>Nematoda</taxon>
        <taxon>Chromadorea</taxon>
        <taxon>Plectida</taxon>
        <taxon>Plectina</taxon>
        <taxon>Plectoidea</taxon>
        <taxon>Plectidae</taxon>
        <taxon>Plectus</taxon>
    </lineage>
</organism>
<dbReference type="AlphaFoldDB" id="A0A914VAP1"/>
<feature type="region of interest" description="Disordered" evidence="2">
    <location>
        <begin position="830"/>
        <end position="849"/>
    </location>
</feature>
<feature type="domain" description="Trs120/TRAPPC9 first Ig-like" evidence="4">
    <location>
        <begin position="602"/>
        <end position="699"/>
    </location>
</feature>
<protein>
    <submittedName>
        <fullName evidence="6">Trafficking protein particle complex subunit 9</fullName>
    </submittedName>
</protein>
<evidence type="ECO:0000256" key="1">
    <source>
        <dbReference type="ARBA" id="ARBA00008459"/>
    </source>
</evidence>
<accession>A0A914VAP1</accession>
<reference evidence="6" key="1">
    <citation type="submission" date="2022-11" db="UniProtKB">
        <authorList>
            <consortium name="WormBaseParasite"/>
        </authorList>
    </citation>
    <scope>IDENTIFICATION</scope>
</reference>
<proteinExistence type="inferred from homology"/>
<feature type="domain" description="Trs120/TRAPPC9 N-terminal" evidence="3">
    <location>
        <begin position="222"/>
        <end position="289"/>
    </location>
</feature>
<dbReference type="Proteomes" id="UP000887566">
    <property type="component" value="Unplaced"/>
</dbReference>
<evidence type="ECO:0000313" key="6">
    <source>
        <dbReference type="WBParaSite" id="PSAMB.scaffold172size69389.g2867.t1"/>
    </source>
</evidence>
<dbReference type="Pfam" id="PF26254">
    <property type="entry name" value="Ig_TRAPPC9-Trs120_1st"/>
    <property type="match status" value="1"/>
</dbReference>
<feature type="region of interest" description="Disordered" evidence="2">
    <location>
        <begin position="90"/>
        <end position="112"/>
    </location>
</feature>
<keyword evidence="5" id="KW-1185">Reference proteome</keyword>